<comment type="caution">
    <text evidence="3">The sequence shown here is derived from an EMBL/GenBank/DDBJ whole genome shotgun (WGS) entry which is preliminary data.</text>
</comment>
<feature type="compositionally biased region" description="Low complexity" evidence="1">
    <location>
        <begin position="37"/>
        <end position="87"/>
    </location>
</feature>
<keyword evidence="4" id="KW-1185">Reference proteome</keyword>
<feature type="compositionally biased region" description="Polar residues" evidence="1">
    <location>
        <begin position="88"/>
        <end position="106"/>
    </location>
</feature>
<gene>
    <name evidence="3" type="ORF">RRF57_012186</name>
</gene>
<keyword evidence="2" id="KW-0812">Transmembrane</keyword>
<feature type="compositionally biased region" description="Polar residues" evidence="1">
    <location>
        <begin position="19"/>
        <end position="36"/>
    </location>
</feature>
<keyword evidence="2" id="KW-1133">Transmembrane helix</keyword>
<organism evidence="3 4">
    <name type="scientific">Xylaria bambusicola</name>
    <dbReference type="NCBI Taxonomy" id="326684"/>
    <lineage>
        <taxon>Eukaryota</taxon>
        <taxon>Fungi</taxon>
        <taxon>Dikarya</taxon>
        <taxon>Ascomycota</taxon>
        <taxon>Pezizomycotina</taxon>
        <taxon>Sordariomycetes</taxon>
        <taxon>Xylariomycetidae</taxon>
        <taxon>Xylariales</taxon>
        <taxon>Xylariaceae</taxon>
        <taxon>Xylaria</taxon>
    </lineage>
</organism>
<keyword evidence="2" id="KW-0472">Membrane</keyword>
<name>A0AAN7UXN8_9PEZI</name>
<sequence>MSAPFQVASIDSKGDKPTPISTSSAVGSATGPTQDPASSNTSASSSDQSAQVTSTSSKAESHSSQTSDSSEPTTSIPSSTQPGSGPSLTESVPSQQETSKNQPSSINKGLIAGIATTVVLYVVGLIGLIGFIFYYRRRVLGKMRRLICGKPDKSEIDGRFQKAEMGTQGHGVNVTRRYELDAAREIQEADSRERPAELDSNNAGLDAGAINTEDEILCTGLIAMYQEVER</sequence>
<feature type="transmembrane region" description="Helical" evidence="2">
    <location>
        <begin position="110"/>
        <end position="135"/>
    </location>
</feature>
<dbReference type="EMBL" id="JAWHQM010000071">
    <property type="protein sequence ID" value="KAK5636474.1"/>
    <property type="molecule type" value="Genomic_DNA"/>
</dbReference>
<dbReference type="AlphaFoldDB" id="A0AAN7UXN8"/>
<feature type="region of interest" description="Disordered" evidence="1">
    <location>
        <begin position="1"/>
        <end position="106"/>
    </location>
</feature>
<reference evidence="3 4" key="1">
    <citation type="submission" date="2023-10" db="EMBL/GenBank/DDBJ databases">
        <title>Draft genome sequence of Xylaria bambusicola isolate GMP-LS, the root and basal stem rot pathogen of sugarcane in Indonesia.</title>
        <authorList>
            <person name="Selvaraj P."/>
            <person name="Muralishankar V."/>
            <person name="Muruganantham S."/>
            <person name="Sp S."/>
            <person name="Haryani S."/>
            <person name="Lau K.J.X."/>
            <person name="Naqvi N.I."/>
        </authorList>
    </citation>
    <scope>NUCLEOTIDE SEQUENCE [LARGE SCALE GENOMIC DNA]</scope>
    <source>
        <strain evidence="3">GMP-LS</strain>
    </source>
</reference>
<evidence type="ECO:0000256" key="1">
    <source>
        <dbReference type="SAM" id="MobiDB-lite"/>
    </source>
</evidence>
<evidence type="ECO:0000313" key="4">
    <source>
        <dbReference type="Proteomes" id="UP001305414"/>
    </source>
</evidence>
<proteinExistence type="predicted"/>
<evidence type="ECO:0008006" key="5">
    <source>
        <dbReference type="Google" id="ProtNLM"/>
    </source>
</evidence>
<evidence type="ECO:0000256" key="2">
    <source>
        <dbReference type="SAM" id="Phobius"/>
    </source>
</evidence>
<evidence type="ECO:0000313" key="3">
    <source>
        <dbReference type="EMBL" id="KAK5636474.1"/>
    </source>
</evidence>
<accession>A0AAN7UXN8</accession>
<protein>
    <recommendedName>
        <fullName evidence="5">Mid2 domain-containing protein</fullName>
    </recommendedName>
</protein>
<dbReference type="Proteomes" id="UP001305414">
    <property type="component" value="Unassembled WGS sequence"/>
</dbReference>